<accession>A0ABP9XIW7</accession>
<protein>
    <recommendedName>
        <fullName evidence="3">Class I SAM-dependent methyltransferase</fullName>
    </recommendedName>
</protein>
<dbReference type="InterPro" id="IPR029063">
    <property type="entry name" value="SAM-dependent_MTases_sf"/>
</dbReference>
<name>A0ABP9XIW7_9DEIO</name>
<evidence type="ECO:0000313" key="1">
    <source>
        <dbReference type="EMBL" id="GAA5534505.1"/>
    </source>
</evidence>
<organism evidence="1 2">
    <name type="scientific">Deinococcus aluminii</name>
    <dbReference type="NCBI Taxonomy" id="1656885"/>
    <lineage>
        <taxon>Bacteria</taxon>
        <taxon>Thermotogati</taxon>
        <taxon>Deinococcota</taxon>
        <taxon>Deinococci</taxon>
        <taxon>Deinococcales</taxon>
        <taxon>Deinococcaceae</taxon>
        <taxon>Deinococcus</taxon>
    </lineage>
</organism>
<evidence type="ECO:0008006" key="3">
    <source>
        <dbReference type="Google" id="ProtNLM"/>
    </source>
</evidence>
<dbReference type="EMBL" id="BAABRV010000008">
    <property type="protein sequence ID" value="GAA5534505.1"/>
    <property type="molecule type" value="Genomic_DNA"/>
</dbReference>
<dbReference type="Gene3D" id="3.40.50.150">
    <property type="entry name" value="Vaccinia Virus protein VP39"/>
    <property type="match status" value="1"/>
</dbReference>
<dbReference type="SUPFAM" id="SSF53335">
    <property type="entry name" value="S-adenosyl-L-methionine-dependent methyltransferases"/>
    <property type="match status" value="1"/>
</dbReference>
<dbReference type="Proteomes" id="UP001404956">
    <property type="component" value="Unassembled WGS sequence"/>
</dbReference>
<gene>
    <name evidence="1" type="ORF">Dalu01_02916</name>
</gene>
<sequence>MTSHVAQFMVDDAEWDATLVDLRRSLVPGGRLIFDSRDPRARGWEKWNPVDSRARVTLPGGTDVDLWTEVTELKGENVTFVHHYIFSDTSEELLSRATLRFRTEETLRSSLEASGFEVEHIFGGWHREPAGQGDGEFIVVARAK</sequence>
<proteinExistence type="predicted"/>
<evidence type="ECO:0000313" key="2">
    <source>
        <dbReference type="Proteomes" id="UP001404956"/>
    </source>
</evidence>
<dbReference type="Gene3D" id="2.20.130.10">
    <property type="entry name" value="CAC2371-like domains"/>
    <property type="match status" value="1"/>
</dbReference>
<reference evidence="1 2" key="1">
    <citation type="submission" date="2024-02" db="EMBL/GenBank/DDBJ databases">
        <title>Deinococcus aluminii NBRC 112889.</title>
        <authorList>
            <person name="Ichikawa N."/>
            <person name="Katano-Makiyama Y."/>
            <person name="Hidaka K."/>
        </authorList>
    </citation>
    <scope>NUCLEOTIDE SEQUENCE [LARGE SCALE GENOMIC DNA]</scope>
    <source>
        <strain evidence="1 2">NBRC 112889</strain>
    </source>
</reference>
<comment type="caution">
    <text evidence="1">The sequence shown here is derived from an EMBL/GenBank/DDBJ whole genome shotgun (WGS) entry which is preliminary data.</text>
</comment>
<keyword evidence="2" id="KW-1185">Reference proteome</keyword>